<sequence length="545" mass="62760">MKYLIPLIFCSPLFALANNVITSSATEFNRFQQQNKNRNEELQQAQQQRWVEQHQYQPKQKEETVSDLSQVCLPYERVHFVGFTLIDPTPFAPKPNECLNEVRLNRLSQDITAAYLQKGYIYNPFRFEDDHSGTLTMRVTEGRVSKISGDSKRLNFSTLLPNVEGQALNIKDLDQALDQANKMPGSKVTVDVLPATNGEIELAFVNEEKSRISGFVGLDNFASQRAGRWQAKTGVQFDSPLGLSDTLYVNAAHTLKSFHQNYSRSLSFFHTIPYGYWTFSSFGSFSSFKSDVPLQYLKAQQNGKNWQIAFRTDYTFQRDSNSISSLYVQLERSKNRSYFQDSLILLQSPTLTTAQFGINHLQLFPNGSLIADFSYERGLKWWNATPNQGRDQPEGQFNLWRSDLQLHYYHQVKSQIFHQSARLIGQYSRNYLPAIKQADLLGRYSVRGFNDLFQSAEKNLVLQNNIGWLYRYNQWQLEPYLGVDFGIQKTTASDAKNQKAFGYAVGIKATHPHWQMQLEWATGRLFQADKIQQERSVNANISYIF</sequence>
<dbReference type="GO" id="GO:0008320">
    <property type="term" value="F:protein transmembrane transporter activity"/>
    <property type="evidence" value="ECO:0007669"/>
    <property type="project" value="TreeGrafter"/>
</dbReference>
<dbReference type="Pfam" id="PF08479">
    <property type="entry name" value="POTRA_2"/>
    <property type="match status" value="1"/>
</dbReference>
<evidence type="ECO:0000313" key="8">
    <source>
        <dbReference type="EMBL" id="OOF76035.1"/>
    </source>
</evidence>
<accession>A0A1V3KF84</accession>
<dbReference type="InterPro" id="IPR051544">
    <property type="entry name" value="TPS_OM_transporter"/>
</dbReference>
<dbReference type="PIRSF" id="PIRSF029745">
    <property type="entry name" value="FhaC"/>
    <property type="match status" value="1"/>
</dbReference>
<keyword evidence="1" id="KW-0472">Membrane</keyword>
<gene>
    <name evidence="8" type="ORF">BKG96_10300</name>
</gene>
<dbReference type="GO" id="GO:0098046">
    <property type="term" value="C:type V protein secretion system complex"/>
    <property type="evidence" value="ECO:0007669"/>
    <property type="project" value="TreeGrafter"/>
</dbReference>
<dbReference type="AlphaFoldDB" id="A0A1V3KF84"/>
<dbReference type="Pfam" id="PF17287">
    <property type="entry name" value="POTRA_3"/>
    <property type="match status" value="1"/>
</dbReference>
<reference evidence="9" key="1">
    <citation type="submission" date="2016-10" db="EMBL/GenBank/DDBJ databases">
        <title>Rodentibacter gen. nov. and new species.</title>
        <authorList>
            <person name="Christensen H."/>
        </authorList>
    </citation>
    <scope>NUCLEOTIDE SEQUENCE [LARGE SCALE GENOMIC DNA]</scope>
    <source>
        <strain evidence="9">Ppn152</strain>
    </source>
</reference>
<keyword evidence="1" id="KW-1134">Transmembrane beta strand</keyword>
<dbReference type="InterPro" id="IPR035251">
    <property type="entry name" value="ShlB_POTRA"/>
</dbReference>
<organism evidence="8 9">
    <name type="scientific">Rodentibacter caecimuris</name>
    <dbReference type="NCBI Taxonomy" id="1796644"/>
    <lineage>
        <taxon>Bacteria</taxon>
        <taxon>Pseudomonadati</taxon>
        <taxon>Pseudomonadota</taxon>
        <taxon>Gammaproteobacteria</taxon>
        <taxon>Pasteurellales</taxon>
        <taxon>Pasteurellaceae</taxon>
        <taxon>Rodentibacter</taxon>
    </lineage>
</organism>
<protein>
    <submittedName>
        <fullName evidence="8">Hemin-binding protein</fullName>
    </submittedName>
</protein>
<dbReference type="RefSeq" id="WP_077587369.1">
    <property type="nucleotide sequence ID" value="NZ_MLAE01000082.1"/>
</dbReference>
<name>A0A1V3KF84_9PAST</name>
<dbReference type="PANTHER" id="PTHR34597:SF3">
    <property type="entry name" value="OUTER MEMBRANE TRANSPORTER CDIB"/>
    <property type="match status" value="1"/>
</dbReference>
<dbReference type="EMBL" id="MLAE01000082">
    <property type="protein sequence ID" value="OOF76035.1"/>
    <property type="molecule type" value="Genomic_DNA"/>
</dbReference>
<dbReference type="Pfam" id="PF03865">
    <property type="entry name" value="ShlB"/>
    <property type="match status" value="1"/>
</dbReference>
<evidence type="ECO:0000313" key="9">
    <source>
        <dbReference type="Proteomes" id="UP000189114"/>
    </source>
</evidence>
<feature type="domain" description="Polypeptide-transport-associated ShlB-type" evidence="6">
    <location>
        <begin position="74"/>
        <end position="142"/>
    </location>
</feature>
<keyword evidence="3" id="KW-0998">Cell outer membrane</keyword>
<evidence type="ECO:0000256" key="4">
    <source>
        <dbReference type="SAM" id="SignalP"/>
    </source>
</evidence>
<proteinExistence type="predicted"/>
<feature type="domain" description="ShlB POTRA" evidence="7">
    <location>
        <begin position="149"/>
        <end position="194"/>
    </location>
</feature>
<evidence type="ECO:0000259" key="5">
    <source>
        <dbReference type="Pfam" id="PF03865"/>
    </source>
</evidence>
<dbReference type="InterPro" id="IPR027282">
    <property type="entry name" value="TPS"/>
</dbReference>
<keyword evidence="2" id="KW-0812">Transmembrane</keyword>
<comment type="caution">
    <text evidence="8">The sequence shown here is derived from an EMBL/GenBank/DDBJ whole genome shotgun (WGS) entry which is preliminary data.</text>
</comment>
<evidence type="ECO:0000259" key="6">
    <source>
        <dbReference type="Pfam" id="PF08479"/>
    </source>
</evidence>
<dbReference type="InterPro" id="IPR013686">
    <property type="entry name" value="Polypept-transport_assoc_ShlB"/>
</dbReference>
<evidence type="ECO:0000259" key="7">
    <source>
        <dbReference type="Pfam" id="PF17287"/>
    </source>
</evidence>
<evidence type="ECO:0000256" key="3">
    <source>
        <dbReference type="ARBA" id="ARBA00023237"/>
    </source>
</evidence>
<dbReference type="Gene3D" id="3.10.20.310">
    <property type="entry name" value="membrane protein fhac"/>
    <property type="match status" value="1"/>
</dbReference>
<evidence type="ECO:0000256" key="1">
    <source>
        <dbReference type="ARBA" id="ARBA00022452"/>
    </source>
</evidence>
<dbReference type="Proteomes" id="UP000189114">
    <property type="component" value="Unassembled WGS sequence"/>
</dbReference>
<keyword evidence="4" id="KW-0732">Signal</keyword>
<evidence type="ECO:0000256" key="2">
    <source>
        <dbReference type="ARBA" id="ARBA00022692"/>
    </source>
</evidence>
<feature type="signal peptide" evidence="4">
    <location>
        <begin position="1"/>
        <end position="17"/>
    </location>
</feature>
<dbReference type="PANTHER" id="PTHR34597">
    <property type="entry name" value="SLR1661 PROTEIN"/>
    <property type="match status" value="1"/>
</dbReference>
<dbReference type="InterPro" id="IPR005565">
    <property type="entry name" value="Hemolysn_activator_HlyB_C"/>
</dbReference>
<feature type="chain" id="PRO_5010740612" evidence="4">
    <location>
        <begin position="18"/>
        <end position="545"/>
    </location>
</feature>
<feature type="domain" description="Haemolysin activator HlyB C-terminal" evidence="5">
    <location>
        <begin position="198"/>
        <end position="508"/>
    </location>
</feature>
<dbReference type="Gene3D" id="2.40.160.50">
    <property type="entry name" value="membrane protein fhac: a member of the omp85/tpsb transporter family"/>
    <property type="match status" value="1"/>
</dbReference>
<dbReference type="GO" id="GO:0046819">
    <property type="term" value="P:protein secretion by the type V secretion system"/>
    <property type="evidence" value="ECO:0007669"/>
    <property type="project" value="TreeGrafter"/>
</dbReference>